<dbReference type="EMBL" id="FNGO01000045">
    <property type="protein sequence ID" value="SDM50327.1"/>
    <property type="molecule type" value="Genomic_DNA"/>
</dbReference>
<name>A0A1G9TRE7_9FIRM</name>
<organism evidence="2 3">
    <name type="scientific">Halarsenatibacter silvermanii</name>
    <dbReference type="NCBI Taxonomy" id="321763"/>
    <lineage>
        <taxon>Bacteria</taxon>
        <taxon>Bacillati</taxon>
        <taxon>Bacillota</taxon>
        <taxon>Clostridia</taxon>
        <taxon>Halanaerobiales</taxon>
        <taxon>Halarsenatibacteraceae</taxon>
        <taxon>Halarsenatibacter</taxon>
    </lineage>
</organism>
<dbReference type="InterPro" id="IPR051699">
    <property type="entry name" value="Rpn/YhgA-like_nuclease"/>
</dbReference>
<accession>A0A1G9TRE7</accession>
<gene>
    <name evidence="2" type="ORF">SAMN04488692_1459</name>
</gene>
<dbReference type="STRING" id="321763.SAMN04488692_1459"/>
<dbReference type="InterPro" id="IPR006842">
    <property type="entry name" value="Transposase_31"/>
</dbReference>
<dbReference type="AlphaFoldDB" id="A0A1G9TRE7"/>
<reference evidence="2 3" key="1">
    <citation type="submission" date="2016-10" db="EMBL/GenBank/DDBJ databases">
        <authorList>
            <person name="de Groot N.N."/>
        </authorList>
    </citation>
    <scope>NUCLEOTIDE SEQUENCE [LARGE SCALE GENOMIC DNA]</scope>
    <source>
        <strain evidence="2 3">SLAS-1</strain>
    </source>
</reference>
<dbReference type="Pfam" id="PF04754">
    <property type="entry name" value="Transposase_31"/>
    <property type="match status" value="1"/>
</dbReference>
<dbReference type="GO" id="GO:0006310">
    <property type="term" value="P:DNA recombination"/>
    <property type="evidence" value="ECO:0007669"/>
    <property type="project" value="TreeGrafter"/>
</dbReference>
<evidence type="ECO:0000313" key="2">
    <source>
        <dbReference type="EMBL" id="SDM50327.1"/>
    </source>
</evidence>
<dbReference type="PANTHER" id="PTHR34611">
    <property type="match status" value="1"/>
</dbReference>
<evidence type="ECO:0000259" key="1">
    <source>
        <dbReference type="Pfam" id="PF04754"/>
    </source>
</evidence>
<dbReference type="RefSeq" id="WP_089762399.1">
    <property type="nucleotide sequence ID" value="NZ_FNGO01000045.1"/>
</dbReference>
<dbReference type="PANTHER" id="PTHR34611:SF2">
    <property type="entry name" value="INACTIVE RECOMBINATION-PROMOTING NUCLEASE-LIKE PROTEIN RPNE-RELATED"/>
    <property type="match status" value="1"/>
</dbReference>
<protein>
    <submittedName>
        <fullName evidence="2">Putative transposase, YhgA-like</fullName>
    </submittedName>
</protein>
<keyword evidence="3" id="KW-1185">Reference proteome</keyword>
<sequence length="329" mass="38343">MNNNSNNNSTEFNPSEVNNPHDKLFKWSLGDEEVMADFLDFSLPQDVKKKVNLDNLNRTKDSYVDDMLKESITDAVFTTTLADGSPGYICILFEHKSTVRRMTAFKTLRYLHNIYTDKYSDGTSPQVMPIIFYHGSDDWTAPTKLRDLLSGDVSILENFTPDFEYLLLTLNDAMKFLDKTFSIETKAYINVLYVANAETEEVAWEKYFKLLEIFEDPDKWTSMELLERFLQTLILYLANVNPYFDTPKILSTTSEKLSERRNSVMKLKEQFVEEGKKEILVRMLKNKFSKPLPEDIKEKIDLADEDKVLEISDQLFEINSFEEIRNLLN</sequence>
<evidence type="ECO:0000313" key="3">
    <source>
        <dbReference type="Proteomes" id="UP000199476"/>
    </source>
</evidence>
<proteinExistence type="predicted"/>
<dbReference type="GO" id="GO:1990238">
    <property type="term" value="F:double-stranded DNA endonuclease activity"/>
    <property type="evidence" value="ECO:0007669"/>
    <property type="project" value="TreeGrafter"/>
</dbReference>
<dbReference type="OrthoDB" id="1980949at2"/>
<feature type="domain" description="Transposase (putative) YhgA-like" evidence="1">
    <location>
        <begin position="19"/>
        <end position="172"/>
    </location>
</feature>
<dbReference type="Proteomes" id="UP000199476">
    <property type="component" value="Unassembled WGS sequence"/>
</dbReference>